<evidence type="ECO:0000256" key="1">
    <source>
        <dbReference type="SAM" id="SignalP"/>
    </source>
</evidence>
<dbReference type="OrthoDB" id="245674at2"/>
<reference evidence="2 3" key="1">
    <citation type="submission" date="2019-02" db="EMBL/GenBank/DDBJ databases">
        <title>Deep-cultivation of Planctomycetes and their phenomic and genomic characterization uncovers novel biology.</title>
        <authorList>
            <person name="Wiegand S."/>
            <person name="Jogler M."/>
            <person name="Boedeker C."/>
            <person name="Pinto D."/>
            <person name="Vollmers J."/>
            <person name="Rivas-Marin E."/>
            <person name="Kohn T."/>
            <person name="Peeters S.H."/>
            <person name="Heuer A."/>
            <person name="Rast P."/>
            <person name="Oberbeckmann S."/>
            <person name="Bunk B."/>
            <person name="Jeske O."/>
            <person name="Meyerdierks A."/>
            <person name="Storesund J.E."/>
            <person name="Kallscheuer N."/>
            <person name="Luecker S."/>
            <person name="Lage O.M."/>
            <person name="Pohl T."/>
            <person name="Merkel B.J."/>
            <person name="Hornburger P."/>
            <person name="Mueller R.-W."/>
            <person name="Bruemmer F."/>
            <person name="Labrenz M."/>
            <person name="Spormann A.M."/>
            <person name="Op Den Camp H."/>
            <person name="Overmann J."/>
            <person name="Amann R."/>
            <person name="Jetten M.S.M."/>
            <person name="Mascher T."/>
            <person name="Medema M.H."/>
            <person name="Devos D.P."/>
            <person name="Kaster A.-K."/>
            <person name="Ovreas L."/>
            <person name="Rohde M."/>
            <person name="Galperin M.Y."/>
            <person name="Jogler C."/>
        </authorList>
    </citation>
    <scope>NUCLEOTIDE SEQUENCE [LARGE SCALE GENOMIC DNA]</scope>
    <source>
        <strain evidence="2 3">Pla123a</strain>
    </source>
</reference>
<sequence precursor="true">MKSSLLRRSLLWGATFCCLLSVPSPGAAQAPTPAVSEGVRAPTADEIAGARAALAGSLERFERRVGVGSSKLDGWKKFLRWKTLERFATDGSDPTLAELQESIDRLTSGDKGLELPEFQQLALDARRLFDLLLVGTLPDAAAFADQQAKQLQKILDTDPNLIDARASYAVEQRLDFFRGAPGGGERARTLAVRFSEPNLHVDLSERLLEQMVRRPVHDVGPVSEVILGTRITGTGDTNGQLSVTTLPSVGSARLLFTMSGATQSKTVGVNGPAVIHSDGLTAFTGSKLVEITRTNFSSASSTFDATTNTTTTAICKKGGGFGQRIVQSVARRRVAEQKAQAEAISADRAEGRLRTEFDRQLNQELAVARRNFEQELIAPLKRRHAEPRRLEFHTGGDRLSVRVLQAERGQLAAPAGPTTPPADDLSLRLHQSAANNIAASILSGATVSRESADQPTKVDVPVPDWATRLARQGAQDTEQAKPSEFKPWALTFRRNRPLSFRFDQNEVEVILHAAELAAGEDAFQGWDLILRFEPAVRDGRTVLARKGRVEALPTDFDPSSGRRLTSRQVAFRRNLEAQLNKPRDGKQGVPDFIDLGPIKLREGRGELLATGVNAMAGWMSLDWISR</sequence>
<gene>
    <name evidence="2" type="ORF">Pla123a_10810</name>
</gene>
<feature type="signal peptide" evidence="1">
    <location>
        <begin position="1"/>
        <end position="27"/>
    </location>
</feature>
<dbReference type="Proteomes" id="UP000318478">
    <property type="component" value="Unassembled WGS sequence"/>
</dbReference>
<evidence type="ECO:0000313" key="2">
    <source>
        <dbReference type="EMBL" id="TWT78290.1"/>
    </source>
</evidence>
<dbReference type="EMBL" id="SJPO01000002">
    <property type="protein sequence ID" value="TWT78290.1"/>
    <property type="molecule type" value="Genomic_DNA"/>
</dbReference>
<keyword evidence="1" id="KW-0732">Signal</keyword>
<protein>
    <submittedName>
        <fullName evidence="2">Uncharacterized protein</fullName>
    </submittedName>
</protein>
<dbReference type="AlphaFoldDB" id="A0A5C5YU07"/>
<dbReference type="RefSeq" id="WP_146584627.1">
    <property type="nucleotide sequence ID" value="NZ_SJPO01000002.1"/>
</dbReference>
<evidence type="ECO:0000313" key="3">
    <source>
        <dbReference type="Proteomes" id="UP000318478"/>
    </source>
</evidence>
<name>A0A5C5YU07_9BACT</name>
<proteinExistence type="predicted"/>
<keyword evidence="3" id="KW-1185">Reference proteome</keyword>
<feature type="chain" id="PRO_5022862955" evidence="1">
    <location>
        <begin position="28"/>
        <end position="626"/>
    </location>
</feature>
<accession>A0A5C5YU07</accession>
<comment type="caution">
    <text evidence="2">The sequence shown here is derived from an EMBL/GenBank/DDBJ whole genome shotgun (WGS) entry which is preliminary data.</text>
</comment>
<organism evidence="2 3">
    <name type="scientific">Posidoniimonas polymericola</name>
    <dbReference type="NCBI Taxonomy" id="2528002"/>
    <lineage>
        <taxon>Bacteria</taxon>
        <taxon>Pseudomonadati</taxon>
        <taxon>Planctomycetota</taxon>
        <taxon>Planctomycetia</taxon>
        <taxon>Pirellulales</taxon>
        <taxon>Lacipirellulaceae</taxon>
        <taxon>Posidoniimonas</taxon>
    </lineage>
</organism>